<keyword evidence="2" id="KW-1185">Reference proteome</keyword>
<sequence length="451" mass="51376">MFTMEKHSKTEKNVAHATNAWIYFFQLTASIFHRCKTFQRCAELRRHWKPMEFSPDFPNHFRQLYHENLPRGAVVFGTEGEFIIGYDLYGCVLAWKERSMLPKIFIYNSRKKTCTPFMSILGSKKASNGEEAYLIDSTQNICQGNVTKAVEDLKDRRSTTTQETSTTTTSTTTTTTEALWSQKLVLMRNPEALVRHNRGAVGEKFRNHVVMDFKETESDKFSSVLCDKYVWKEVCVCDEVFKCSKVQLKKDYLGIRADCKAKGDCTVNAYDGDGNGAIQIAQNVHYVSCGISCLPRLEDLEKSKPIGLCTVDRKDVANKLIIDYALPLVFFHHNKPRCRYPGGEVIYYEKGTESHVPTSLFLDGGCVGTKDGKFYKAEGIYSIYHYCSEDTCTLLAVLTQGKITALEGEKIYTYDRERDCDKDKPFNDRDAYLRDIVSLMEGSCPPKTCAR</sequence>
<accession>A0A1I7YND5</accession>
<protein>
    <submittedName>
        <fullName evidence="3">DUF3421 domain-containing protein</fullName>
    </submittedName>
</protein>
<feature type="region of interest" description="Disordered" evidence="1">
    <location>
        <begin position="153"/>
        <end position="172"/>
    </location>
</feature>
<evidence type="ECO:0000313" key="2">
    <source>
        <dbReference type="Proteomes" id="UP000095287"/>
    </source>
</evidence>
<evidence type="ECO:0000256" key="1">
    <source>
        <dbReference type="SAM" id="MobiDB-lite"/>
    </source>
</evidence>
<organism evidence="2 3">
    <name type="scientific">Steinernema glaseri</name>
    <dbReference type="NCBI Taxonomy" id="37863"/>
    <lineage>
        <taxon>Eukaryota</taxon>
        <taxon>Metazoa</taxon>
        <taxon>Ecdysozoa</taxon>
        <taxon>Nematoda</taxon>
        <taxon>Chromadorea</taxon>
        <taxon>Rhabditida</taxon>
        <taxon>Tylenchina</taxon>
        <taxon>Panagrolaimomorpha</taxon>
        <taxon>Strongyloidoidea</taxon>
        <taxon>Steinernematidae</taxon>
        <taxon>Steinernema</taxon>
    </lineage>
</organism>
<evidence type="ECO:0000313" key="3">
    <source>
        <dbReference type="WBParaSite" id="L893_g18169.t1"/>
    </source>
</evidence>
<reference evidence="3" key="1">
    <citation type="submission" date="2016-11" db="UniProtKB">
        <authorList>
            <consortium name="WormBaseParasite"/>
        </authorList>
    </citation>
    <scope>IDENTIFICATION</scope>
</reference>
<dbReference type="AlphaFoldDB" id="A0A1I7YND5"/>
<dbReference type="WBParaSite" id="L893_g18169.t1">
    <property type="protein sequence ID" value="L893_g18169.t1"/>
    <property type="gene ID" value="L893_g18169"/>
</dbReference>
<dbReference type="Proteomes" id="UP000095287">
    <property type="component" value="Unplaced"/>
</dbReference>
<proteinExistence type="predicted"/>
<name>A0A1I7YND5_9BILA</name>
<feature type="compositionally biased region" description="Low complexity" evidence="1">
    <location>
        <begin position="159"/>
        <end position="172"/>
    </location>
</feature>